<keyword evidence="3" id="KW-1185">Reference proteome</keyword>
<gene>
    <name evidence="2" type="ORF">PPROV_000168800</name>
</gene>
<protein>
    <submittedName>
        <fullName evidence="2">Uncharacterized protein</fullName>
    </submittedName>
</protein>
<feature type="transmembrane region" description="Helical" evidence="1">
    <location>
        <begin position="28"/>
        <end position="46"/>
    </location>
</feature>
<keyword evidence="1" id="KW-1133">Transmembrane helix</keyword>
<sequence length="109" mass="11986">MPMPAPLPAAIPGSQQARKAGLQEEKKRLFAVIAALFLLIVLWQVVSYQSVAAKFRGPRPVSMEPVHLTLSKEQAERLRARDPLARTRALASGLRTRMSLRASQAAEVD</sequence>
<evidence type="ECO:0000313" key="2">
    <source>
        <dbReference type="EMBL" id="GHP02933.1"/>
    </source>
</evidence>
<keyword evidence="1" id="KW-0472">Membrane</keyword>
<dbReference type="EMBL" id="BNJQ01000004">
    <property type="protein sequence ID" value="GHP02933.1"/>
    <property type="molecule type" value="Genomic_DNA"/>
</dbReference>
<organism evidence="2 3">
    <name type="scientific">Pycnococcus provasolii</name>
    <dbReference type="NCBI Taxonomy" id="41880"/>
    <lineage>
        <taxon>Eukaryota</taxon>
        <taxon>Viridiplantae</taxon>
        <taxon>Chlorophyta</taxon>
        <taxon>Pseudoscourfieldiophyceae</taxon>
        <taxon>Pseudoscourfieldiales</taxon>
        <taxon>Pycnococcaceae</taxon>
        <taxon>Pycnococcus</taxon>
    </lineage>
</organism>
<accession>A0A830H952</accession>
<proteinExistence type="predicted"/>
<name>A0A830H952_9CHLO</name>
<reference evidence="2" key="1">
    <citation type="submission" date="2020-10" db="EMBL/GenBank/DDBJ databases">
        <title>Unveiling of a novel bifunctional photoreceptor, Dualchrome1, isolated from a cosmopolitan green alga.</title>
        <authorList>
            <person name="Suzuki S."/>
            <person name="Kawachi M."/>
        </authorList>
    </citation>
    <scope>NUCLEOTIDE SEQUENCE</scope>
    <source>
        <strain evidence="2">NIES 2893</strain>
    </source>
</reference>
<comment type="caution">
    <text evidence="2">The sequence shown here is derived from an EMBL/GenBank/DDBJ whole genome shotgun (WGS) entry which is preliminary data.</text>
</comment>
<dbReference type="AlphaFoldDB" id="A0A830H952"/>
<keyword evidence="1" id="KW-0812">Transmembrane</keyword>
<evidence type="ECO:0000313" key="3">
    <source>
        <dbReference type="Proteomes" id="UP000660262"/>
    </source>
</evidence>
<evidence type="ECO:0000256" key="1">
    <source>
        <dbReference type="SAM" id="Phobius"/>
    </source>
</evidence>
<dbReference type="Proteomes" id="UP000660262">
    <property type="component" value="Unassembled WGS sequence"/>
</dbReference>